<feature type="compositionally biased region" description="Basic and acidic residues" evidence="1">
    <location>
        <begin position="720"/>
        <end position="731"/>
    </location>
</feature>
<protein>
    <submittedName>
        <fullName evidence="2">Uncharacterized protein</fullName>
    </submittedName>
</protein>
<dbReference type="Proteomes" id="UP000075920">
    <property type="component" value="Unassembled WGS sequence"/>
</dbReference>
<evidence type="ECO:0000313" key="3">
    <source>
        <dbReference type="Proteomes" id="UP000075920"/>
    </source>
</evidence>
<feature type="region of interest" description="Disordered" evidence="1">
    <location>
        <begin position="1"/>
        <end position="62"/>
    </location>
</feature>
<feature type="region of interest" description="Disordered" evidence="1">
    <location>
        <begin position="830"/>
        <end position="894"/>
    </location>
</feature>
<feature type="compositionally biased region" description="Basic residues" evidence="1">
    <location>
        <begin position="884"/>
        <end position="894"/>
    </location>
</feature>
<dbReference type="VEuPathDB" id="VectorBase:AMIN000520"/>
<feature type="compositionally biased region" description="Basic and acidic residues" evidence="1">
    <location>
        <begin position="48"/>
        <end position="58"/>
    </location>
</feature>
<feature type="compositionally biased region" description="Polar residues" evidence="1">
    <location>
        <begin position="858"/>
        <end position="879"/>
    </location>
</feature>
<accession>A0A182VR39</accession>
<feature type="region of interest" description="Disordered" evidence="1">
    <location>
        <begin position="705"/>
        <end position="761"/>
    </location>
</feature>
<name>A0A182VR39_9DIPT</name>
<reference evidence="2" key="2">
    <citation type="submission" date="2020-05" db="UniProtKB">
        <authorList>
            <consortium name="EnsemblMetazoa"/>
        </authorList>
    </citation>
    <scope>IDENTIFICATION</scope>
    <source>
        <strain evidence="2">MINIMUS1</strain>
    </source>
</reference>
<proteinExistence type="predicted"/>
<feature type="compositionally biased region" description="Basic and acidic residues" evidence="1">
    <location>
        <begin position="839"/>
        <end position="848"/>
    </location>
</feature>
<dbReference type="EnsemblMetazoa" id="AMIN000520-RA">
    <property type="protein sequence ID" value="AMIN000520-PA"/>
    <property type="gene ID" value="AMIN000520"/>
</dbReference>
<organism evidence="2 3">
    <name type="scientific">Anopheles minimus</name>
    <dbReference type="NCBI Taxonomy" id="112268"/>
    <lineage>
        <taxon>Eukaryota</taxon>
        <taxon>Metazoa</taxon>
        <taxon>Ecdysozoa</taxon>
        <taxon>Arthropoda</taxon>
        <taxon>Hexapoda</taxon>
        <taxon>Insecta</taxon>
        <taxon>Pterygota</taxon>
        <taxon>Neoptera</taxon>
        <taxon>Endopterygota</taxon>
        <taxon>Diptera</taxon>
        <taxon>Nematocera</taxon>
        <taxon>Culicoidea</taxon>
        <taxon>Culicidae</taxon>
        <taxon>Anophelinae</taxon>
        <taxon>Anopheles</taxon>
    </lineage>
</organism>
<evidence type="ECO:0000313" key="2">
    <source>
        <dbReference type="EnsemblMetazoa" id="AMIN000520-PA"/>
    </source>
</evidence>
<keyword evidence="3" id="KW-1185">Reference proteome</keyword>
<dbReference type="AlphaFoldDB" id="A0A182VR39"/>
<evidence type="ECO:0000256" key="1">
    <source>
        <dbReference type="SAM" id="MobiDB-lite"/>
    </source>
</evidence>
<sequence length="894" mass="100637">MELERSISMGNLPESAGVSKSIATRANGKKRPHEMAQNNTEPNPECNKVSDEGAEHQTKKAKKARQWINAAIAPIIQHQAGNPSRSFLHANDHHTILQLPLQPNAIEKDALLDHFQTTRPFSAAYAMPLHTTPGLGPSTHDLMVQALHAKQTYKSELKSLERMYKTISWNYPLQPNDGENVQHSVTLVYAAMLDRDPDPYLQLSAGYDYHYTGGSMGAIRSSSNGSFATIFKAIGPSLEDVEVLRIGVSEQDEFHCAGDLTVKEVQPCTVGMDGPILELVPSDDGTVVLVRKRNVIVVLRQVEVSPGVKEWEWRAVQKLFSTYPFASVCFVKRPAPCKTLTLCTTDYHKQLQLWSVNDDEASCEYIIRLPSANSAIGNGSTSGIENKWSTVRSVDGHSLVACLDRRRIHFYKVLKMVFKDGSSEPDEDTYQLMHCGVNDFSRWTFECEQCCALETTTSEGLLFIATCHKLIIGRIEEKAAQPLEDDDRSDISPVAGELAIEFKMLLVFAHNLKQRPVYISHQWEAAIGNDKEHHFVLFGSHLPMSYGVASFTRTDPTASVCAARHYPYHPPTFHDTYHLARTRGYCLSAYEPLQKRFSACQSGAVLIRGTPPNAGEEPRLHILLQTSAGDLLQQRIAYNFDRSEANHDRISTEERKHNMALVLQHWHESLVKQAGKIPYCATSFKTMQKFRDIFNCPMDGNDLRGVLYLPPKQKRKRKKVSSDNEGESRSENEDDEGLGIDSCSATSEQQQRCANRRHRRNRNETCVPWRQTMEELQQYRDVLAPTMLGVWCFGDTAVALGQSTNREEIPTKLPPLVDIHERVGNWVDDTSVQNDEMEDRLCEPKPPEPDEYNDGDLFSQSWTPSQTFTASQPSRQVEQTGRAKPTKRAYSKGF</sequence>
<reference evidence="3" key="1">
    <citation type="submission" date="2013-03" db="EMBL/GenBank/DDBJ databases">
        <title>The Genome Sequence of Anopheles minimus MINIMUS1.</title>
        <authorList>
            <consortium name="The Broad Institute Genomics Platform"/>
            <person name="Neafsey D.E."/>
            <person name="Walton C."/>
            <person name="Walker B."/>
            <person name="Young S.K."/>
            <person name="Zeng Q."/>
            <person name="Gargeya S."/>
            <person name="Fitzgerald M."/>
            <person name="Haas B."/>
            <person name="Abouelleil A."/>
            <person name="Allen A.W."/>
            <person name="Alvarado L."/>
            <person name="Arachchi H.M."/>
            <person name="Berlin A.M."/>
            <person name="Chapman S.B."/>
            <person name="Gainer-Dewar J."/>
            <person name="Goldberg J."/>
            <person name="Griggs A."/>
            <person name="Gujja S."/>
            <person name="Hansen M."/>
            <person name="Howarth C."/>
            <person name="Imamovic A."/>
            <person name="Ireland A."/>
            <person name="Larimer J."/>
            <person name="McCowan C."/>
            <person name="Murphy C."/>
            <person name="Pearson M."/>
            <person name="Poon T.W."/>
            <person name="Priest M."/>
            <person name="Roberts A."/>
            <person name="Saif S."/>
            <person name="Shea T."/>
            <person name="Sisk P."/>
            <person name="Sykes S."/>
            <person name="Wortman J."/>
            <person name="Nusbaum C."/>
            <person name="Birren B."/>
        </authorList>
    </citation>
    <scope>NUCLEOTIDE SEQUENCE [LARGE SCALE GENOMIC DNA]</scope>
    <source>
        <strain evidence="3">MINIMUS1</strain>
    </source>
</reference>